<evidence type="ECO:0000313" key="7">
    <source>
        <dbReference type="EMBL" id="HIZ07884.1"/>
    </source>
</evidence>
<feature type="domain" description="Metallo-beta-lactamase" evidence="6">
    <location>
        <begin position="35"/>
        <end position="230"/>
    </location>
</feature>
<evidence type="ECO:0000256" key="1">
    <source>
        <dbReference type="ARBA" id="ARBA00001947"/>
    </source>
</evidence>
<dbReference type="Gene3D" id="3.60.15.10">
    <property type="entry name" value="Ribonuclease Z/Hydroxyacylglutathione hydrolase-like"/>
    <property type="match status" value="1"/>
</dbReference>
<dbReference type="CDD" id="cd07729">
    <property type="entry name" value="AHL_lactonase_MBL-fold"/>
    <property type="match status" value="1"/>
</dbReference>
<reference evidence="7" key="2">
    <citation type="submission" date="2021-04" db="EMBL/GenBank/DDBJ databases">
        <authorList>
            <person name="Gilroy R."/>
        </authorList>
    </citation>
    <scope>NUCLEOTIDE SEQUENCE</scope>
    <source>
        <strain evidence="7">CHK192-9172</strain>
    </source>
</reference>
<dbReference type="GO" id="GO:0046872">
    <property type="term" value="F:metal ion binding"/>
    <property type="evidence" value="ECO:0007669"/>
    <property type="project" value="UniProtKB-KW"/>
</dbReference>
<evidence type="ECO:0000256" key="4">
    <source>
        <dbReference type="ARBA" id="ARBA00022801"/>
    </source>
</evidence>
<keyword evidence="5" id="KW-0862">Zinc</keyword>
<accession>A0A9D2IFY8</accession>
<dbReference type="EMBL" id="DXCH01000222">
    <property type="protein sequence ID" value="HIZ07884.1"/>
    <property type="molecule type" value="Genomic_DNA"/>
</dbReference>
<keyword evidence="3" id="KW-0479">Metal-binding</keyword>
<gene>
    <name evidence="7" type="ORF">IAA08_08115</name>
</gene>
<comment type="similarity">
    <text evidence="2">Belongs to the metallo-beta-lactamase superfamily.</text>
</comment>
<name>A0A9D2IFY8_9FIRM</name>
<dbReference type="InterPro" id="IPR001279">
    <property type="entry name" value="Metallo-B-lactamas"/>
</dbReference>
<dbReference type="InterPro" id="IPR051013">
    <property type="entry name" value="MBL_superfamily_lactonases"/>
</dbReference>
<proteinExistence type="inferred from homology"/>
<dbReference type="InterPro" id="IPR036866">
    <property type="entry name" value="RibonucZ/Hydroxyglut_hydro"/>
</dbReference>
<evidence type="ECO:0000259" key="6">
    <source>
        <dbReference type="SMART" id="SM00849"/>
    </source>
</evidence>
<dbReference type="GO" id="GO:0016787">
    <property type="term" value="F:hydrolase activity"/>
    <property type="evidence" value="ECO:0007669"/>
    <property type="project" value="UniProtKB-KW"/>
</dbReference>
<dbReference type="PANTHER" id="PTHR42978">
    <property type="entry name" value="QUORUM-QUENCHING LACTONASE YTNP-RELATED-RELATED"/>
    <property type="match status" value="1"/>
</dbReference>
<dbReference type="SMART" id="SM00849">
    <property type="entry name" value="Lactamase_B"/>
    <property type="match status" value="1"/>
</dbReference>
<evidence type="ECO:0000256" key="2">
    <source>
        <dbReference type="ARBA" id="ARBA00007749"/>
    </source>
</evidence>
<evidence type="ECO:0000256" key="5">
    <source>
        <dbReference type="ARBA" id="ARBA00022833"/>
    </source>
</evidence>
<sequence length="246" mass="28156">MKNIKLYVLYVGRLDMPDKGHMTPGSGVGEPISMPCYCYLIDHPKGLVLVDTGVKNEGPATVREEDKVVNRIREAGFQPEDVKYVVMTHMHVDHAAYMTEFPGATFVVRKEELKAAWWPETCEKGYVYRDYKDTRDYEYLQPVDEEEFDLFLDQSVVLIDTKGHTRGHQSVVVNLESAGKIVLTGDASSLRENMDEGILPGYCSNSWYAMRSLEKLKHMEREGYKLLFGHDVSQQKEIKLSPAYYD</sequence>
<protein>
    <submittedName>
        <fullName evidence="7">N-acyl homoserine lactonase family protein</fullName>
    </submittedName>
</protein>
<keyword evidence="4" id="KW-0378">Hydrolase</keyword>
<dbReference type="PANTHER" id="PTHR42978:SF7">
    <property type="entry name" value="METALLO-HYDROLASE RV2300C-RELATED"/>
    <property type="match status" value="1"/>
</dbReference>
<dbReference type="Pfam" id="PF00753">
    <property type="entry name" value="Lactamase_B"/>
    <property type="match status" value="1"/>
</dbReference>
<dbReference type="SUPFAM" id="SSF56281">
    <property type="entry name" value="Metallo-hydrolase/oxidoreductase"/>
    <property type="match status" value="1"/>
</dbReference>
<evidence type="ECO:0000313" key="8">
    <source>
        <dbReference type="Proteomes" id="UP000824024"/>
    </source>
</evidence>
<dbReference type="Proteomes" id="UP000824024">
    <property type="component" value="Unassembled WGS sequence"/>
</dbReference>
<comment type="caution">
    <text evidence="7">The sequence shown here is derived from an EMBL/GenBank/DDBJ whole genome shotgun (WGS) entry which is preliminary data.</text>
</comment>
<evidence type="ECO:0000256" key="3">
    <source>
        <dbReference type="ARBA" id="ARBA00022723"/>
    </source>
</evidence>
<dbReference type="AlphaFoldDB" id="A0A9D2IFY8"/>
<organism evidence="7 8">
    <name type="scientific">Candidatus Eubacterium avistercoris</name>
    <dbReference type="NCBI Taxonomy" id="2838567"/>
    <lineage>
        <taxon>Bacteria</taxon>
        <taxon>Bacillati</taxon>
        <taxon>Bacillota</taxon>
        <taxon>Clostridia</taxon>
        <taxon>Eubacteriales</taxon>
        <taxon>Eubacteriaceae</taxon>
        <taxon>Eubacterium</taxon>
    </lineage>
</organism>
<comment type="cofactor">
    <cofactor evidence="1">
        <name>Zn(2+)</name>
        <dbReference type="ChEBI" id="CHEBI:29105"/>
    </cofactor>
</comment>
<reference evidence="7" key="1">
    <citation type="journal article" date="2021" name="PeerJ">
        <title>Extensive microbial diversity within the chicken gut microbiome revealed by metagenomics and culture.</title>
        <authorList>
            <person name="Gilroy R."/>
            <person name="Ravi A."/>
            <person name="Getino M."/>
            <person name="Pursley I."/>
            <person name="Horton D.L."/>
            <person name="Alikhan N.F."/>
            <person name="Baker D."/>
            <person name="Gharbi K."/>
            <person name="Hall N."/>
            <person name="Watson M."/>
            <person name="Adriaenssens E.M."/>
            <person name="Foster-Nyarko E."/>
            <person name="Jarju S."/>
            <person name="Secka A."/>
            <person name="Antonio M."/>
            <person name="Oren A."/>
            <person name="Chaudhuri R.R."/>
            <person name="La Ragione R."/>
            <person name="Hildebrand F."/>
            <person name="Pallen M.J."/>
        </authorList>
    </citation>
    <scope>NUCLEOTIDE SEQUENCE</scope>
    <source>
        <strain evidence="7">CHK192-9172</strain>
    </source>
</reference>